<feature type="transmembrane region" description="Helical" evidence="6">
    <location>
        <begin position="304"/>
        <end position="329"/>
    </location>
</feature>
<dbReference type="GO" id="GO:0005886">
    <property type="term" value="C:plasma membrane"/>
    <property type="evidence" value="ECO:0007669"/>
    <property type="project" value="UniProtKB-SubCell"/>
</dbReference>
<dbReference type="EMBL" id="LCEK01000011">
    <property type="protein sequence ID" value="KKS72255.1"/>
    <property type="molecule type" value="Genomic_DNA"/>
</dbReference>
<organism evidence="9 10">
    <name type="scientific">Candidatus Magasanikbacteria bacterium GW2011_GWE2_42_7</name>
    <dbReference type="NCBI Taxonomy" id="1619052"/>
    <lineage>
        <taxon>Bacteria</taxon>
        <taxon>Candidatus Magasanikiibacteriota</taxon>
    </lineage>
</organism>
<keyword evidence="5 6" id="KW-0472">Membrane</keyword>
<dbReference type="Pfam" id="PF22571">
    <property type="entry name" value="LiaI-LiaF-TM_PspC"/>
    <property type="match status" value="1"/>
</dbReference>
<evidence type="ECO:0000313" key="10">
    <source>
        <dbReference type="Proteomes" id="UP000033867"/>
    </source>
</evidence>
<dbReference type="Pfam" id="PF04024">
    <property type="entry name" value="PspC"/>
    <property type="match status" value="1"/>
</dbReference>
<keyword evidence="4 6" id="KW-1133">Transmembrane helix</keyword>
<dbReference type="InterPro" id="IPR054321">
    <property type="entry name" value="PspC-rel_TM"/>
</dbReference>
<evidence type="ECO:0000256" key="4">
    <source>
        <dbReference type="ARBA" id="ARBA00022989"/>
    </source>
</evidence>
<dbReference type="PANTHER" id="PTHR33885">
    <property type="entry name" value="PHAGE SHOCK PROTEIN C"/>
    <property type="match status" value="1"/>
</dbReference>
<feature type="domain" description="Phage shock protein PspC N-terminal" evidence="7">
    <location>
        <begin position="106"/>
        <end position="162"/>
    </location>
</feature>
<sequence length="369" mass="40739">MKTTRSINLGGYAFTIDEDAYQALQSYLERLRAHFRLDEGREEILIDIESRIAESFIRIREGGREVIEMQHIEDIIKAMGDVQDLSDEPQQAKNEYTSSRQEFAQKKLYKDPEHAMIGGVAAGIAAYFNIDPALVRLAFVLLVFAGGSGFIIYLVLLFILPDADTPLKQSELRGESPTIQDIEKKVKEMIEKSKQKISEIDTEHTKQAVQDAMQKTAHTVEESMKKATQTVTAASKRVSVTTKVGANSAGKTLVRIVSLLLGIGLLVAGVAGVIGISILCYTALLGGIESFSFIPGLALYTASFYTPLFLGSLWLTIALPFAFFLSLGIALVSRRPLKLRFLFVTMLILWMIAITVLGGLLLHIVLPRL</sequence>
<evidence type="ECO:0000259" key="8">
    <source>
        <dbReference type="Pfam" id="PF22571"/>
    </source>
</evidence>
<dbReference type="InterPro" id="IPR007168">
    <property type="entry name" value="Phageshock_PspC_N"/>
</dbReference>
<proteinExistence type="predicted"/>
<comment type="caution">
    <text evidence="9">The sequence shown here is derived from an EMBL/GenBank/DDBJ whole genome shotgun (WGS) entry which is preliminary data.</text>
</comment>
<evidence type="ECO:0000256" key="6">
    <source>
        <dbReference type="SAM" id="Phobius"/>
    </source>
</evidence>
<dbReference type="AlphaFoldDB" id="A0A0G1BFT7"/>
<gene>
    <name evidence="9" type="ORF">UV42_C0011G0013</name>
</gene>
<dbReference type="InterPro" id="IPR052027">
    <property type="entry name" value="PspC"/>
</dbReference>
<keyword evidence="3 6" id="KW-0812">Transmembrane</keyword>
<dbReference type="PANTHER" id="PTHR33885:SF3">
    <property type="entry name" value="PHAGE SHOCK PROTEIN C"/>
    <property type="match status" value="1"/>
</dbReference>
<evidence type="ECO:0000256" key="5">
    <source>
        <dbReference type="ARBA" id="ARBA00023136"/>
    </source>
</evidence>
<feature type="transmembrane region" description="Helical" evidence="6">
    <location>
        <begin position="259"/>
        <end position="284"/>
    </location>
</feature>
<comment type="subcellular location">
    <subcellularLocation>
        <location evidence="1">Cell membrane</location>
        <topology evidence="1">Single-pass membrane protein</topology>
    </subcellularLocation>
</comment>
<evidence type="ECO:0000313" key="9">
    <source>
        <dbReference type="EMBL" id="KKS72255.1"/>
    </source>
</evidence>
<dbReference type="Proteomes" id="UP000033867">
    <property type="component" value="Unassembled WGS sequence"/>
</dbReference>
<feature type="transmembrane region" description="Helical" evidence="6">
    <location>
        <begin position="341"/>
        <end position="366"/>
    </location>
</feature>
<evidence type="ECO:0000256" key="2">
    <source>
        <dbReference type="ARBA" id="ARBA00022475"/>
    </source>
</evidence>
<feature type="transmembrane region" description="Helical" evidence="6">
    <location>
        <begin position="136"/>
        <end position="160"/>
    </location>
</feature>
<reference evidence="9 10" key="1">
    <citation type="journal article" date="2015" name="Nature">
        <title>rRNA introns, odd ribosomes, and small enigmatic genomes across a large radiation of phyla.</title>
        <authorList>
            <person name="Brown C.T."/>
            <person name="Hug L.A."/>
            <person name="Thomas B.C."/>
            <person name="Sharon I."/>
            <person name="Castelle C.J."/>
            <person name="Singh A."/>
            <person name="Wilkins M.J."/>
            <person name="Williams K.H."/>
            <person name="Banfield J.F."/>
        </authorList>
    </citation>
    <scope>NUCLEOTIDE SEQUENCE [LARGE SCALE GENOMIC DNA]</scope>
</reference>
<evidence type="ECO:0000259" key="7">
    <source>
        <dbReference type="Pfam" id="PF04024"/>
    </source>
</evidence>
<keyword evidence="2" id="KW-1003">Cell membrane</keyword>
<feature type="domain" description="PspC-related transmembrane region" evidence="8">
    <location>
        <begin position="251"/>
        <end position="361"/>
    </location>
</feature>
<accession>A0A0G1BFT7</accession>
<evidence type="ECO:0000256" key="1">
    <source>
        <dbReference type="ARBA" id="ARBA00004162"/>
    </source>
</evidence>
<name>A0A0G1BFT7_9BACT</name>
<evidence type="ECO:0000256" key="3">
    <source>
        <dbReference type="ARBA" id="ARBA00022692"/>
    </source>
</evidence>
<protein>
    <submittedName>
        <fullName evidence="9">Uncharacterized protein</fullName>
    </submittedName>
</protein>